<dbReference type="GO" id="GO:0032153">
    <property type="term" value="C:cell division site"/>
    <property type="evidence" value="ECO:0007669"/>
    <property type="project" value="UniProtKB-UniRule"/>
</dbReference>
<comment type="subcellular location">
    <subcellularLocation>
        <location evidence="5">Cell membrane</location>
        <topology evidence="5">Peripheral membrane protein</topology>
        <orientation evidence="5">Cytoplasmic side</orientation>
    </subcellularLocation>
    <text evidence="5">Localizes to the Z ring in an FtsZ-dependent manner. Targeted to the membrane through a conserved C-terminal amphipathic helix.</text>
</comment>
<dbReference type="PANTHER" id="PTHR32432:SF4">
    <property type="entry name" value="CELL DIVISION PROTEIN FTSA"/>
    <property type="match status" value="1"/>
</dbReference>
<dbReference type="AlphaFoldDB" id="A0AA90NTX1"/>
<keyword evidence="1 5" id="KW-1003">Cell membrane</keyword>
<dbReference type="NCBIfam" id="NF007009">
    <property type="entry name" value="PRK09472.1"/>
    <property type="match status" value="1"/>
</dbReference>
<dbReference type="InterPro" id="IPR043129">
    <property type="entry name" value="ATPase_NBD"/>
</dbReference>
<evidence type="ECO:0000256" key="1">
    <source>
        <dbReference type="ARBA" id="ARBA00022475"/>
    </source>
</evidence>
<sequence>MTSADNGSMIAGLDIGTSKVVAIVGDITPNGDIEIIGIGSHASRGLKRGVVVNIDSTVHAIKRAVEEAELMAGCQIHSVYAGIAGNHIRSLNSHGIVAIREREVTSADVDRVIDAAQAVAIPADQRILHILPQEYVIDTQEGVKEPLGMSGVRLEAKVHLVTCAVNAAQNIENCIRRCGLEVDDIILEQLASSYAVLSEDEKELGVCIVDIGGGTSDIAIFTDGAIRHTAVIPIAGDQVTNDIAMALRTPTQNAEDIKIKYACALAQLAQADEMVKVPSVGERAPREFTRQALAEVVEPRYDELFTLIHAEIRRSGFENLIPAGVVLTGGTSKIEGAVDLAEEIFHMPVRLGYPHDVKGLKDVVYNPIYATGVGLLYYGRNAHKKGRRDSVFNGQNQTLMNRVKAWFQGNF</sequence>
<evidence type="ECO:0000256" key="3">
    <source>
        <dbReference type="ARBA" id="ARBA00023136"/>
    </source>
</evidence>
<dbReference type="Gene3D" id="3.30.420.40">
    <property type="match status" value="2"/>
</dbReference>
<proteinExistence type="inferred from homology"/>
<evidence type="ECO:0000259" key="7">
    <source>
        <dbReference type="SMART" id="SM00842"/>
    </source>
</evidence>
<organism evidence="8 9">
    <name type="scientific">Candidatus Endonucleibacter bathymodioli</name>
    <dbReference type="NCBI Taxonomy" id="539814"/>
    <lineage>
        <taxon>Bacteria</taxon>
        <taxon>Pseudomonadati</taxon>
        <taxon>Pseudomonadota</taxon>
        <taxon>Gammaproteobacteria</taxon>
        <taxon>Oceanospirillales</taxon>
        <taxon>Endozoicomonadaceae</taxon>
        <taxon>Candidatus Endonucleibacter</taxon>
    </lineage>
</organism>
<accession>A0AA90NTX1</accession>
<dbReference type="InterPro" id="IPR050696">
    <property type="entry name" value="FtsA/MreB"/>
</dbReference>
<dbReference type="EMBL" id="JASXSV010000009">
    <property type="protein sequence ID" value="MDP0589057.1"/>
    <property type="molecule type" value="Genomic_DNA"/>
</dbReference>
<evidence type="ECO:0000256" key="6">
    <source>
        <dbReference type="PIRNR" id="PIRNR003101"/>
    </source>
</evidence>
<evidence type="ECO:0000256" key="4">
    <source>
        <dbReference type="ARBA" id="ARBA00023306"/>
    </source>
</evidence>
<dbReference type="SMART" id="SM00842">
    <property type="entry name" value="FtsA"/>
    <property type="match status" value="1"/>
</dbReference>
<dbReference type="CDD" id="cd24048">
    <property type="entry name" value="ASKHA_NBD_FtsA"/>
    <property type="match status" value="1"/>
</dbReference>
<comment type="caution">
    <text evidence="8">The sequence shown here is derived from an EMBL/GenBank/DDBJ whole genome shotgun (WGS) entry which is preliminary data.</text>
</comment>
<dbReference type="Gene3D" id="3.30.1490.110">
    <property type="match status" value="1"/>
</dbReference>
<dbReference type="Proteomes" id="UP001178148">
    <property type="component" value="Unassembled WGS sequence"/>
</dbReference>
<dbReference type="SUPFAM" id="SSF53067">
    <property type="entry name" value="Actin-like ATPase domain"/>
    <property type="match status" value="2"/>
</dbReference>
<dbReference type="FunFam" id="3.30.1490.110:FF:000002">
    <property type="entry name" value="Cell division protein FtsA"/>
    <property type="match status" value="1"/>
</dbReference>
<gene>
    <name evidence="5 8" type="primary">ftsA</name>
    <name evidence="8" type="ORF">QS748_07615</name>
</gene>
<keyword evidence="4 5" id="KW-0131">Cell cycle</keyword>
<dbReference type="Pfam" id="PF02491">
    <property type="entry name" value="SHS2_FTSA"/>
    <property type="match status" value="1"/>
</dbReference>
<name>A0AA90NTX1_9GAMM</name>
<reference evidence="8 9" key="1">
    <citation type="journal article" date="2023" name="bioRxiv">
        <title>An intranuclear bacterial parasite of deep-sea mussels expresses apoptosis inhibitors acquired from its host.</title>
        <authorList>
            <person name="Gonzalez Porras M.A."/>
            <person name="Assie A."/>
            <person name="Tietjen M."/>
            <person name="Violette M."/>
            <person name="Kleiner M."/>
            <person name="Gruber-Vodicka H."/>
            <person name="Dubilier N."/>
            <person name="Leisch N."/>
        </authorList>
    </citation>
    <scope>NUCLEOTIDE SEQUENCE [LARGE SCALE GENOMIC DNA]</scope>
    <source>
        <strain evidence="8">IAP13</strain>
    </source>
</reference>
<evidence type="ECO:0000313" key="8">
    <source>
        <dbReference type="EMBL" id="MDP0589057.1"/>
    </source>
</evidence>
<dbReference type="FunFam" id="3.30.420.40:FF:000032">
    <property type="entry name" value="Cell division protein FtsA"/>
    <property type="match status" value="1"/>
</dbReference>
<dbReference type="FunFam" id="3.30.420.40:FF:000035">
    <property type="entry name" value="Cell division protein FtsA"/>
    <property type="match status" value="1"/>
</dbReference>
<comment type="subunit">
    <text evidence="5">Self-interacts. Interacts with FtsZ.</text>
</comment>
<feature type="domain" description="SHS2" evidence="7">
    <location>
        <begin position="10"/>
        <end position="196"/>
    </location>
</feature>
<evidence type="ECO:0000256" key="5">
    <source>
        <dbReference type="HAMAP-Rule" id="MF_02033"/>
    </source>
</evidence>
<keyword evidence="9" id="KW-1185">Reference proteome</keyword>
<keyword evidence="2 5" id="KW-0132">Cell division</keyword>
<dbReference type="PANTHER" id="PTHR32432">
    <property type="entry name" value="CELL DIVISION PROTEIN FTSA-RELATED"/>
    <property type="match status" value="1"/>
</dbReference>
<comment type="similarity">
    <text evidence="5 6">Belongs to the FtsA/MreB family.</text>
</comment>
<dbReference type="PIRSF" id="PIRSF003101">
    <property type="entry name" value="FtsA"/>
    <property type="match status" value="1"/>
</dbReference>
<evidence type="ECO:0000313" key="9">
    <source>
        <dbReference type="Proteomes" id="UP001178148"/>
    </source>
</evidence>
<dbReference type="GO" id="GO:0043093">
    <property type="term" value="P:FtsZ-dependent cytokinesis"/>
    <property type="evidence" value="ECO:0007669"/>
    <property type="project" value="UniProtKB-UniRule"/>
</dbReference>
<dbReference type="NCBIfam" id="TIGR01174">
    <property type="entry name" value="ftsA"/>
    <property type="match status" value="1"/>
</dbReference>
<dbReference type="InterPro" id="IPR003494">
    <property type="entry name" value="SHS2_FtsA"/>
</dbReference>
<comment type="function">
    <text evidence="5 6">Cell division protein that is involved in the assembly of the Z ring. May serve as a membrane anchor for the Z ring.</text>
</comment>
<dbReference type="Pfam" id="PF14450">
    <property type="entry name" value="FtsA"/>
    <property type="match status" value="2"/>
</dbReference>
<dbReference type="GO" id="GO:0009898">
    <property type="term" value="C:cytoplasmic side of plasma membrane"/>
    <property type="evidence" value="ECO:0007669"/>
    <property type="project" value="UniProtKB-UniRule"/>
</dbReference>
<dbReference type="InterPro" id="IPR020823">
    <property type="entry name" value="Cell_div_FtsA"/>
</dbReference>
<dbReference type="HAMAP" id="MF_02033">
    <property type="entry name" value="FtsA"/>
    <property type="match status" value="1"/>
</dbReference>
<keyword evidence="3 5" id="KW-0472">Membrane</keyword>
<protein>
    <recommendedName>
        <fullName evidence="5 6">Cell division protein FtsA</fullName>
    </recommendedName>
</protein>
<evidence type="ECO:0000256" key="2">
    <source>
        <dbReference type="ARBA" id="ARBA00022618"/>
    </source>
</evidence>